<name>A0A6J5NMV6_9CAUD</name>
<protein>
    <submittedName>
        <fullName evidence="1">Uncharacterized protein</fullName>
    </submittedName>
</protein>
<organism evidence="1">
    <name type="scientific">uncultured Caudovirales phage</name>
    <dbReference type="NCBI Taxonomy" id="2100421"/>
    <lineage>
        <taxon>Viruses</taxon>
        <taxon>Duplodnaviria</taxon>
        <taxon>Heunggongvirae</taxon>
        <taxon>Uroviricota</taxon>
        <taxon>Caudoviricetes</taxon>
        <taxon>Peduoviridae</taxon>
        <taxon>Maltschvirus</taxon>
        <taxon>Maltschvirus maltsch</taxon>
    </lineage>
</organism>
<dbReference type="EMBL" id="LR796696">
    <property type="protein sequence ID" value="CAB4160072.1"/>
    <property type="molecule type" value="Genomic_DNA"/>
</dbReference>
<gene>
    <name evidence="1" type="ORF">UFOVP724_64</name>
</gene>
<reference evidence="1" key="1">
    <citation type="submission" date="2020-04" db="EMBL/GenBank/DDBJ databases">
        <authorList>
            <person name="Chiriac C."/>
            <person name="Salcher M."/>
            <person name="Ghai R."/>
            <person name="Kavagutti S V."/>
        </authorList>
    </citation>
    <scope>NUCLEOTIDE SEQUENCE</scope>
</reference>
<sequence length="205" mass="24146">MYRLKINIAQRDWSNFTSNFNNNILLLNYEVVSYALELYTNQKTVEETINQINEYEKFNSFKKMLCIDLVIDKVKSTLKKPKPTALQKPSPRNFAITYDIDNSHNQYFKMTSDYKLLTIDIETKEVSHYLIMQMLDNLKKVQWPKQIGDKNLLRGYHYWNDETKESIEFGGTNPFIVVPKTTIFLNIAKETHTQSVVNTDDAHLF</sequence>
<accession>A0A6J5NMV6</accession>
<proteinExistence type="predicted"/>
<evidence type="ECO:0000313" key="1">
    <source>
        <dbReference type="EMBL" id="CAB4160072.1"/>
    </source>
</evidence>